<keyword evidence="2" id="KW-1185">Reference proteome</keyword>
<accession>A0ACC2ME42</accession>
<proteinExistence type="predicted"/>
<organism evidence="1 2">
    <name type="scientific">Persea americana</name>
    <name type="common">Avocado</name>
    <dbReference type="NCBI Taxonomy" id="3435"/>
    <lineage>
        <taxon>Eukaryota</taxon>
        <taxon>Viridiplantae</taxon>
        <taxon>Streptophyta</taxon>
        <taxon>Embryophyta</taxon>
        <taxon>Tracheophyta</taxon>
        <taxon>Spermatophyta</taxon>
        <taxon>Magnoliopsida</taxon>
        <taxon>Magnoliidae</taxon>
        <taxon>Laurales</taxon>
        <taxon>Lauraceae</taxon>
        <taxon>Persea</taxon>
    </lineage>
</organism>
<dbReference type="Proteomes" id="UP001234297">
    <property type="component" value="Chromosome 2"/>
</dbReference>
<protein>
    <submittedName>
        <fullName evidence="1">Uncharacterized protein</fullName>
    </submittedName>
</protein>
<sequence length="85" mass="9429">MISESVYRSRETVGIGVLCYGFVRLDSVHGVDPANAAACLLRTGLYEWRKSAVSVFNFVALAQAVALFCYFVVFAIGIVFKFYSF</sequence>
<comment type="caution">
    <text evidence="1">The sequence shown here is derived from an EMBL/GenBank/DDBJ whole genome shotgun (WGS) entry which is preliminary data.</text>
</comment>
<evidence type="ECO:0000313" key="1">
    <source>
        <dbReference type="EMBL" id="KAJ8643604.1"/>
    </source>
</evidence>
<name>A0ACC2ME42_PERAE</name>
<gene>
    <name evidence="1" type="ORF">MRB53_005352</name>
</gene>
<reference evidence="1 2" key="1">
    <citation type="journal article" date="2022" name="Hortic Res">
        <title>A haplotype resolved chromosomal level avocado genome allows analysis of novel avocado genes.</title>
        <authorList>
            <person name="Nath O."/>
            <person name="Fletcher S.J."/>
            <person name="Hayward A."/>
            <person name="Shaw L.M."/>
            <person name="Masouleh A.K."/>
            <person name="Furtado A."/>
            <person name="Henry R.J."/>
            <person name="Mitter N."/>
        </authorList>
    </citation>
    <scope>NUCLEOTIDE SEQUENCE [LARGE SCALE GENOMIC DNA]</scope>
    <source>
        <strain evidence="2">cv. Hass</strain>
    </source>
</reference>
<evidence type="ECO:0000313" key="2">
    <source>
        <dbReference type="Proteomes" id="UP001234297"/>
    </source>
</evidence>
<dbReference type="EMBL" id="CM056810">
    <property type="protein sequence ID" value="KAJ8643604.1"/>
    <property type="molecule type" value="Genomic_DNA"/>
</dbReference>